<evidence type="ECO:0000256" key="14">
    <source>
        <dbReference type="ARBA" id="ARBA00023371"/>
    </source>
</evidence>
<dbReference type="Gene3D" id="3.40.50.10330">
    <property type="entry name" value="Probable inorganic polyphosphate/atp-NAD kinase, domain 1"/>
    <property type="match status" value="1"/>
</dbReference>
<dbReference type="Proteomes" id="UP000504634">
    <property type="component" value="Unplaced"/>
</dbReference>
<comment type="pathway">
    <text evidence="4">Lipid metabolism; glycerolipid metabolism.</text>
</comment>
<dbReference type="Pfam" id="PF00781">
    <property type="entry name" value="DAGK_cat"/>
    <property type="match status" value="1"/>
</dbReference>
<dbReference type="GO" id="GO:0046512">
    <property type="term" value="P:sphingosine biosynthetic process"/>
    <property type="evidence" value="ECO:0007669"/>
    <property type="project" value="TreeGrafter"/>
</dbReference>
<comment type="catalytic activity">
    <reaction evidence="18">
        <text>a 1-acyl-sn-glycerol + ATP = a 1-acyl-sn-glycero-3-phosphate + ADP + H(+)</text>
        <dbReference type="Rhea" id="RHEA:33747"/>
        <dbReference type="ChEBI" id="CHEBI:15378"/>
        <dbReference type="ChEBI" id="CHEBI:30616"/>
        <dbReference type="ChEBI" id="CHEBI:57970"/>
        <dbReference type="ChEBI" id="CHEBI:64683"/>
        <dbReference type="ChEBI" id="CHEBI:456216"/>
    </reaction>
    <physiologicalReaction direction="left-to-right" evidence="18">
        <dbReference type="Rhea" id="RHEA:33748"/>
    </physiologicalReaction>
</comment>
<evidence type="ECO:0000256" key="25">
    <source>
        <dbReference type="ARBA" id="ARBA00030553"/>
    </source>
</evidence>
<evidence type="ECO:0000256" key="3">
    <source>
        <dbReference type="ARBA" id="ARBA00004637"/>
    </source>
</evidence>
<evidence type="ECO:0000313" key="31">
    <source>
        <dbReference type="Proteomes" id="UP000504634"/>
    </source>
</evidence>
<dbReference type="Pfam" id="PF19712">
    <property type="entry name" value="AGK_C"/>
    <property type="match status" value="1"/>
</dbReference>
<proteinExistence type="inferred from homology"/>
<evidence type="ECO:0000256" key="21">
    <source>
        <dbReference type="ARBA" id="ARBA00025749"/>
    </source>
</evidence>
<evidence type="ECO:0000256" key="8">
    <source>
        <dbReference type="ARBA" id="ARBA00022777"/>
    </source>
</evidence>
<comment type="subcellular location">
    <subcellularLocation>
        <location evidence="3">Mitochondrion inner membrane</location>
        <topology evidence="3">Peripheral membrane protein</topology>
    </subcellularLocation>
    <subcellularLocation>
        <location evidence="2">Mitochondrion intermembrane space</location>
    </subcellularLocation>
</comment>
<dbReference type="GO" id="GO:0005524">
    <property type="term" value="F:ATP binding"/>
    <property type="evidence" value="ECO:0007669"/>
    <property type="project" value="UniProtKB-KW"/>
</dbReference>
<evidence type="ECO:0000256" key="12">
    <source>
        <dbReference type="ARBA" id="ARBA00023128"/>
    </source>
</evidence>
<dbReference type="UniPathway" id="UPA00230"/>
<keyword evidence="8 32" id="KW-0418">Kinase</keyword>
<evidence type="ECO:0000256" key="5">
    <source>
        <dbReference type="ARBA" id="ARBA00012133"/>
    </source>
</evidence>
<keyword evidence="11" id="KW-0443">Lipid metabolism</keyword>
<dbReference type="AlphaFoldDB" id="A0A6J2U6P4"/>
<comment type="catalytic activity">
    <reaction evidence="19">
        <text>2-(5Z,8Z,11Z,14Z-eicosatetraenoyl)-glycerol + ATP = 2-(5Z,8Z,11Z,14Z-eicosatetraenoyl)-sn-glycero-3-phosphate + ADP + H(+)</text>
        <dbReference type="Rhea" id="RHEA:43316"/>
        <dbReference type="ChEBI" id="CHEBI:15378"/>
        <dbReference type="ChEBI" id="CHEBI:30616"/>
        <dbReference type="ChEBI" id="CHEBI:52392"/>
        <dbReference type="ChEBI" id="CHEBI:78209"/>
        <dbReference type="ChEBI" id="CHEBI:456216"/>
    </reaction>
    <physiologicalReaction direction="left-to-right" evidence="19">
        <dbReference type="Rhea" id="RHEA:43317"/>
    </physiologicalReaction>
</comment>
<dbReference type="InterPro" id="IPR045579">
    <property type="entry name" value="AGK_C"/>
</dbReference>
<evidence type="ECO:0000256" key="19">
    <source>
        <dbReference type="ARBA" id="ARBA00024556"/>
    </source>
</evidence>
<feature type="domain" description="DAGKc" evidence="30">
    <location>
        <begin position="54"/>
        <end position="149"/>
    </location>
</feature>
<dbReference type="EC" id="2.7.1.94" evidence="23"/>
<evidence type="ECO:0000256" key="27">
    <source>
        <dbReference type="ARBA" id="ARBA00048034"/>
    </source>
</evidence>
<sequence>MNFLTIIRNNWKKSACAAAISGYGIYSMKIHYEITNYMRQLCNDVAFSGGIEDSVPKKVLVVMNPVANKKKAEKSFKKYCEPILHLAGYSVEMLRTSHIGHAKTFIEEMNNLPDAIVVAGGDGTTSEVVTGLMRRNSGNSCPIVLLPLGRTSQSASKYFQHDVKNDVDYVKALSGSLMPLLKGNFKFESVIQYDVLDKEASIDGPKNLKPIFGLNRFSWGLMKDIDAVKDKYWYFGILRHYAAAFFKSFSSSVNWNFETDYIYTPPCPGCSNCFVKSQAKSPSVFFLRNLVAPKTNTGRSENEKTARNDSCTTKFEGRIETNQLNIACNRNEENYSELESEFINSLQPGWDFVKNIPNITKNAITPNLVLRSRTIQLYPIADTSNIFYSIDGEEYDARPIKVSVVPNAIKVCC</sequence>
<dbReference type="InterPro" id="IPR001206">
    <property type="entry name" value="Diacylglycerol_kinase_cat_dom"/>
</dbReference>
<evidence type="ECO:0000256" key="23">
    <source>
        <dbReference type="ARBA" id="ARBA00026098"/>
    </source>
</evidence>
<dbReference type="GO" id="GO:0046513">
    <property type="term" value="P:ceramide biosynthetic process"/>
    <property type="evidence" value="ECO:0007669"/>
    <property type="project" value="TreeGrafter"/>
</dbReference>
<evidence type="ECO:0000256" key="22">
    <source>
        <dbReference type="ARBA" id="ARBA00026096"/>
    </source>
</evidence>
<keyword evidence="6" id="KW-0808">Transferase</keyword>
<evidence type="ECO:0000256" key="7">
    <source>
        <dbReference type="ARBA" id="ARBA00022741"/>
    </source>
</evidence>
<dbReference type="GO" id="GO:0004143">
    <property type="term" value="F:ATP-dependent diacylglycerol kinase activity"/>
    <property type="evidence" value="ECO:0007669"/>
    <property type="project" value="UniProtKB-EC"/>
</dbReference>
<dbReference type="InterPro" id="IPR016064">
    <property type="entry name" value="NAD/diacylglycerol_kinase_sf"/>
</dbReference>
<accession>A0A6J2U6P4</accession>
<dbReference type="GO" id="GO:0005743">
    <property type="term" value="C:mitochondrial inner membrane"/>
    <property type="evidence" value="ECO:0007669"/>
    <property type="project" value="UniProtKB-SubCell"/>
</dbReference>
<evidence type="ECO:0000259" key="30">
    <source>
        <dbReference type="PROSITE" id="PS50146"/>
    </source>
</evidence>
<comment type="catalytic activity">
    <reaction evidence="17">
        <text>1-(9Z-octadecenoyl)-sn-glycerol + ATP = 1-(9Z-octadecenoyl)-sn-glycero-3-phosphate + ADP + H(+)</text>
        <dbReference type="Rhea" id="RHEA:41079"/>
        <dbReference type="ChEBI" id="CHEBI:15378"/>
        <dbReference type="ChEBI" id="CHEBI:30616"/>
        <dbReference type="ChEBI" id="CHEBI:74544"/>
        <dbReference type="ChEBI" id="CHEBI:75757"/>
        <dbReference type="ChEBI" id="CHEBI:456216"/>
    </reaction>
    <physiologicalReaction direction="left-to-right" evidence="17">
        <dbReference type="Rhea" id="RHEA:41080"/>
    </physiologicalReaction>
</comment>
<keyword evidence="9" id="KW-0999">Mitochondrion inner membrane</keyword>
<evidence type="ECO:0000256" key="28">
    <source>
        <dbReference type="ARBA" id="ARBA00048663"/>
    </source>
</evidence>
<dbReference type="GO" id="GO:0005758">
    <property type="term" value="C:mitochondrial intermembrane space"/>
    <property type="evidence" value="ECO:0007669"/>
    <property type="project" value="UniProtKB-SubCell"/>
</dbReference>
<evidence type="ECO:0000256" key="24">
    <source>
        <dbReference type="ARBA" id="ARBA00026142"/>
    </source>
</evidence>
<dbReference type="GO" id="GO:0001729">
    <property type="term" value="F:ceramide kinase activity"/>
    <property type="evidence" value="ECO:0007669"/>
    <property type="project" value="UniProtKB-EC"/>
</dbReference>
<comment type="catalytic activity">
    <reaction evidence="20">
        <text>1-hexadecanoyl-sn-glycerol + ATP = 1-hexadecanoyl-sn-glycero-3-phosphate + ADP + H(+)</text>
        <dbReference type="Rhea" id="RHEA:43308"/>
        <dbReference type="ChEBI" id="CHEBI:15378"/>
        <dbReference type="ChEBI" id="CHEBI:30616"/>
        <dbReference type="ChEBI" id="CHEBI:57518"/>
        <dbReference type="ChEBI" id="CHEBI:75542"/>
        <dbReference type="ChEBI" id="CHEBI:456216"/>
    </reaction>
    <physiologicalReaction direction="left-to-right" evidence="20">
        <dbReference type="Rhea" id="RHEA:43309"/>
    </physiologicalReaction>
</comment>
<dbReference type="SUPFAM" id="SSF111331">
    <property type="entry name" value="NAD kinase/diacylglycerol kinase-like"/>
    <property type="match status" value="1"/>
</dbReference>
<evidence type="ECO:0000256" key="26">
    <source>
        <dbReference type="ARBA" id="ARBA00044480"/>
    </source>
</evidence>
<evidence type="ECO:0000256" key="15">
    <source>
        <dbReference type="ARBA" id="ARBA00023411"/>
    </source>
</evidence>
<dbReference type="PANTHER" id="PTHR12358:SF31">
    <property type="entry name" value="ACYLGLYCEROL KINASE, MITOCHONDRIAL"/>
    <property type="match status" value="1"/>
</dbReference>
<dbReference type="EC" id="2.7.1.138" evidence="22"/>
<evidence type="ECO:0000256" key="20">
    <source>
        <dbReference type="ARBA" id="ARBA00024636"/>
    </source>
</evidence>
<evidence type="ECO:0000256" key="29">
    <source>
        <dbReference type="ARBA" id="ARBA00048876"/>
    </source>
</evidence>
<keyword evidence="10" id="KW-0067">ATP-binding</keyword>
<dbReference type="EC" id="2.7.1.107" evidence="5"/>
<evidence type="ECO:0000256" key="1">
    <source>
        <dbReference type="ARBA" id="ARBA00001946"/>
    </source>
</evidence>
<dbReference type="InterPro" id="IPR050187">
    <property type="entry name" value="Lipid_Phosphate_FormReg"/>
</dbReference>
<dbReference type="OrthoDB" id="9979394at2759"/>
<comment type="catalytic activity">
    <reaction evidence="16">
        <text>1-(5Z,8Z,11Z,14Z-eicosatetraenoyl)-sn-glycerol + ATP = 1-(5Z,8Z,11Z,14Z-eicosatetraenoyl)-sn-glycero-3-phosphate + ADP + H(+)</text>
        <dbReference type="Rhea" id="RHEA:43328"/>
        <dbReference type="ChEBI" id="CHEBI:15378"/>
        <dbReference type="ChEBI" id="CHEBI:30616"/>
        <dbReference type="ChEBI" id="CHEBI:34071"/>
        <dbReference type="ChEBI" id="CHEBI:74938"/>
        <dbReference type="ChEBI" id="CHEBI:456216"/>
    </reaction>
    <physiologicalReaction direction="left-to-right" evidence="16">
        <dbReference type="Rhea" id="RHEA:43329"/>
    </physiologicalReaction>
</comment>
<protein>
    <recommendedName>
        <fullName evidence="24">Acylglycerol kinase, mitochondrial</fullName>
        <ecNumber evidence="5">2.7.1.107</ecNumber>
        <ecNumber evidence="22">2.7.1.138</ecNumber>
        <ecNumber evidence="23">2.7.1.94</ecNumber>
    </recommendedName>
    <alternativeName>
        <fullName evidence="25">Multiple substrate lipid kinase</fullName>
    </alternativeName>
</protein>
<evidence type="ECO:0000256" key="6">
    <source>
        <dbReference type="ARBA" id="ARBA00022679"/>
    </source>
</evidence>
<dbReference type="GeneID" id="115631419"/>
<dbReference type="GO" id="GO:0047620">
    <property type="term" value="F:acylglycerol kinase activity"/>
    <property type="evidence" value="ECO:0007669"/>
    <property type="project" value="UniProtKB-EC"/>
</dbReference>
<gene>
    <name evidence="32" type="primary">LOC115631419</name>
</gene>
<organism evidence="31 32">
    <name type="scientific">Drosophila lebanonensis</name>
    <name type="common">Fruit fly</name>
    <name type="synonym">Scaptodrosophila lebanonensis</name>
    <dbReference type="NCBI Taxonomy" id="7225"/>
    <lineage>
        <taxon>Eukaryota</taxon>
        <taxon>Metazoa</taxon>
        <taxon>Ecdysozoa</taxon>
        <taxon>Arthropoda</taxon>
        <taxon>Hexapoda</taxon>
        <taxon>Insecta</taxon>
        <taxon>Pterygota</taxon>
        <taxon>Neoptera</taxon>
        <taxon>Endopterygota</taxon>
        <taxon>Diptera</taxon>
        <taxon>Brachycera</taxon>
        <taxon>Muscomorpha</taxon>
        <taxon>Ephydroidea</taxon>
        <taxon>Drosophilidae</taxon>
        <taxon>Scaptodrosophila</taxon>
    </lineage>
</organism>
<comment type="catalytic activity">
    <reaction evidence="29">
        <text>N-(hexanoyl)sphing-4-enine + ATP = N-hexanoylsphing-4-enine 1-phosphate + ADP + H(+)</text>
        <dbReference type="Rhea" id="RHEA:43312"/>
        <dbReference type="ChEBI" id="CHEBI:15378"/>
        <dbReference type="ChEBI" id="CHEBI:30616"/>
        <dbReference type="ChEBI" id="CHEBI:63867"/>
        <dbReference type="ChEBI" id="CHEBI:82959"/>
        <dbReference type="ChEBI" id="CHEBI:456216"/>
    </reaction>
    <physiologicalReaction direction="left-to-right" evidence="29">
        <dbReference type="Rhea" id="RHEA:43313"/>
    </physiologicalReaction>
</comment>
<comment type="catalytic activity">
    <reaction evidence="14">
        <text>1,2-di-(9Z-octadecenoyl)-sn-glycerol + ATP = 1,2-di-(9Z-octadecenoyl)-sn-glycero-3-phosphate + ADP + H(+)</text>
        <dbReference type="Rhea" id="RHEA:40327"/>
        <dbReference type="ChEBI" id="CHEBI:15378"/>
        <dbReference type="ChEBI" id="CHEBI:30616"/>
        <dbReference type="ChEBI" id="CHEBI:52333"/>
        <dbReference type="ChEBI" id="CHEBI:74546"/>
        <dbReference type="ChEBI" id="CHEBI:456216"/>
    </reaction>
    <physiologicalReaction direction="left-to-right" evidence="14">
        <dbReference type="Rhea" id="RHEA:40328"/>
    </physiologicalReaction>
</comment>
<keyword evidence="31" id="KW-1185">Reference proteome</keyword>
<dbReference type="PROSITE" id="PS50146">
    <property type="entry name" value="DAGK"/>
    <property type="match status" value="1"/>
</dbReference>
<dbReference type="GO" id="GO:0046486">
    <property type="term" value="P:glycerolipid metabolic process"/>
    <property type="evidence" value="ECO:0007669"/>
    <property type="project" value="UniProtKB-UniPathway"/>
</dbReference>
<reference evidence="32" key="1">
    <citation type="submission" date="2025-08" db="UniProtKB">
        <authorList>
            <consortium name="RefSeq"/>
        </authorList>
    </citation>
    <scope>IDENTIFICATION</scope>
    <source>
        <strain evidence="32">11010-0011.00</strain>
        <tissue evidence="32">Whole body</tissue>
    </source>
</reference>
<keyword evidence="13" id="KW-0472">Membrane</keyword>
<comment type="catalytic activity">
    <reaction evidence="15">
        <text>a 1,2-diacyl-sn-glycerol + ATP = a 1,2-diacyl-sn-glycero-3-phosphate + ADP + H(+)</text>
        <dbReference type="Rhea" id="RHEA:10272"/>
        <dbReference type="ChEBI" id="CHEBI:15378"/>
        <dbReference type="ChEBI" id="CHEBI:17815"/>
        <dbReference type="ChEBI" id="CHEBI:30616"/>
        <dbReference type="ChEBI" id="CHEBI:58608"/>
        <dbReference type="ChEBI" id="CHEBI:456216"/>
        <dbReference type="EC" id="2.7.1.107"/>
    </reaction>
    <physiologicalReaction direction="left-to-right" evidence="15">
        <dbReference type="Rhea" id="RHEA:10273"/>
    </physiologicalReaction>
</comment>
<evidence type="ECO:0000256" key="2">
    <source>
        <dbReference type="ARBA" id="ARBA00004569"/>
    </source>
</evidence>
<evidence type="ECO:0000256" key="4">
    <source>
        <dbReference type="ARBA" id="ARBA00005175"/>
    </source>
</evidence>
<evidence type="ECO:0000256" key="11">
    <source>
        <dbReference type="ARBA" id="ARBA00023098"/>
    </source>
</evidence>
<dbReference type="InterPro" id="IPR017438">
    <property type="entry name" value="ATP-NAD_kinase_N"/>
</dbReference>
<evidence type="ECO:0000256" key="9">
    <source>
        <dbReference type="ARBA" id="ARBA00022792"/>
    </source>
</evidence>
<evidence type="ECO:0000313" key="32">
    <source>
        <dbReference type="RefSeq" id="XP_030384004.1"/>
    </source>
</evidence>
<evidence type="ECO:0000256" key="16">
    <source>
        <dbReference type="ARBA" id="ARBA00024483"/>
    </source>
</evidence>
<comment type="catalytic activity">
    <reaction evidence="26">
        <text>a 2-acylglycerol + ATP = a 2-acyl-sn-glycerol 3-phosphate + ADP + H(+)</text>
        <dbReference type="Rhea" id="RHEA:39847"/>
        <dbReference type="ChEBI" id="CHEBI:15378"/>
        <dbReference type="ChEBI" id="CHEBI:17389"/>
        <dbReference type="ChEBI" id="CHEBI:30616"/>
        <dbReference type="ChEBI" id="CHEBI:64982"/>
        <dbReference type="ChEBI" id="CHEBI:456216"/>
    </reaction>
    <physiologicalReaction direction="left-to-right" evidence="26">
        <dbReference type="Rhea" id="RHEA:39848"/>
    </physiologicalReaction>
</comment>
<evidence type="ECO:0000256" key="18">
    <source>
        <dbReference type="ARBA" id="ARBA00024512"/>
    </source>
</evidence>
<comment type="cofactor">
    <cofactor evidence="1">
        <name>Mg(2+)</name>
        <dbReference type="ChEBI" id="CHEBI:18420"/>
    </cofactor>
</comment>
<keyword evidence="12" id="KW-0496">Mitochondrion</keyword>
<dbReference type="PANTHER" id="PTHR12358">
    <property type="entry name" value="SPHINGOSINE KINASE"/>
    <property type="match status" value="1"/>
</dbReference>
<evidence type="ECO:0000256" key="17">
    <source>
        <dbReference type="ARBA" id="ARBA00024505"/>
    </source>
</evidence>
<comment type="similarity">
    <text evidence="21">Belongs to the AGK family.</text>
</comment>
<keyword evidence="7" id="KW-0547">Nucleotide-binding</keyword>
<name>A0A6J2U6P4_DROLE</name>
<comment type="catalytic activity">
    <reaction evidence="27">
        <text>an N-acylsphing-4-enine + ATP = an N-acylsphing-4-enine 1-phosphate + ADP + H(+)</text>
        <dbReference type="Rhea" id="RHEA:17929"/>
        <dbReference type="ChEBI" id="CHEBI:15378"/>
        <dbReference type="ChEBI" id="CHEBI:30616"/>
        <dbReference type="ChEBI" id="CHEBI:52639"/>
        <dbReference type="ChEBI" id="CHEBI:57674"/>
        <dbReference type="ChEBI" id="CHEBI:456216"/>
        <dbReference type="EC" id="2.7.1.138"/>
    </reaction>
    <physiologicalReaction direction="left-to-right" evidence="27">
        <dbReference type="Rhea" id="RHEA:17930"/>
    </physiologicalReaction>
</comment>
<dbReference type="RefSeq" id="XP_030384004.1">
    <property type="nucleotide sequence ID" value="XM_030528144.1"/>
</dbReference>
<comment type="catalytic activity">
    <reaction evidence="28">
        <text>a monoacylglycerol + ATP = a monoacyl-sn-glycero-3-phosphate + ADP + H(+)</text>
        <dbReference type="Rhea" id="RHEA:19293"/>
        <dbReference type="ChEBI" id="CHEBI:15378"/>
        <dbReference type="ChEBI" id="CHEBI:17408"/>
        <dbReference type="ChEBI" id="CHEBI:30616"/>
        <dbReference type="ChEBI" id="CHEBI:77589"/>
        <dbReference type="ChEBI" id="CHEBI:456216"/>
        <dbReference type="EC" id="2.7.1.94"/>
    </reaction>
    <physiologicalReaction direction="left-to-right" evidence="28">
        <dbReference type="Rhea" id="RHEA:19294"/>
    </physiologicalReaction>
</comment>
<evidence type="ECO:0000256" key="13">
    <source>
        <dbReference type="ARBA" id="ARBA00023136"/>
    </source>
</evidence>
<dbReference type="CTD" id="326168"/>
<evidence type="ECO:0000256" key="10">
    <source>
        <dbReference type="ARBA" id="ARBA00022840"/>
    </source>
</evidence>